<name>A0ABU2FY80_9EURY</name>
<evidence type="ECO:0000259" key="1">
    <source>
        <dbReference type="PROSITE" id="PS50902"/>
    </source>
</evidence>
<dbReference type="InterPro" id="IPR026816">
    <property type="entry name" value="Flavodoxin_dom"/>
</dbReference>
<dbReference type="InterPro" id="IPR008254">
    <property type="entry name" value="Flavodoxin/NO_synth"/>
</dbReference>
<gene>
    <name evidence="2" type="ORF">NDI79_02170</name>
</gene>
<reference evidence="2 3" key="1">
    <citation type="submission" date="2022-06" db="EMBL/GenBank/DDBJ databases">
        <title>Halogeometricum sp. a new haloarchaeum isolate from saline soil.</title>
        <authorList>
            <person name="Strakova D."/>
            <person name="Galisteo C."/>
            <person name="Sanchez-Porro C."/>
            <person name="Ventosa A."/>
        </authorList>
    </citation>
    <scope>NUCLEOTIDE SEQUENCE [LARGE SCALE GENOMIC DNA]</scope>
    <source>
        <strain evidence="3">S3BR25-2</strain>
    </source>
</reference>
<dbReference type="PROSITE" id="PS50902">
    <property type="entry name" value="FLAVODOXIN_LIKE"/>
    <property type="match status" value="1"/>
</dbReference>
<dbReference type="Pfam" id="PF12724">
    <property type="entry name" value="Flavodoxin_5"/>
    <property type="match status" value="1"/>
</dbReference>
<keyword evidence="3" id="KW-1185">Reference proteome</keyword>
<dbReference type="InterPro" id="IPR052200">
    <property type="entry name" value="Protoporphyrinogen_IX_DH"/>
</dbReference>
<protein>
    <submittedName>
        <fullName evidence="2">Flavodoxin domain-containing protein</fullName>
    </submittedName>
</protein>
<evidence type="ECO:0000313" key="3">
    <source>
        <dbReference type="Proteomes" id="UP001254813"/>
    </source>
</evidence>
<feature type="domain" description="Flavodoxin-like" evidence="1">
    <location>
        <begin position="4"/>
        <end position="171"/>
    </location>
</feature>
<accession>A0ABU2FY80</accession>
<dbReference type="Gene3D" id="3.40.50.360">
    <property type="match status" value="1"/>
</dbReference>
<dbReference type="EMBL" id="JAMQOQ010000001">
    <property type="protein sequence ID" value="MDS0292974.1"/>
    <property type="molecule type" value="Genomic_DNA"/>
</dbReference>
<dbReference type="Proteomes" id="UP001254813">
    <property type="component" value="Unassembled WGS sequence"/>
</dbReference>
<dbReference type="RefSeq" id="WP_310927616.1">
    <property type="nucleotide sequence ID" value="NZ_JAMQOQ010000001.1"/>
</dbReference>
<dbReference type="PANTHER" id="PTHR38030:SF2">
    <property type="entry name" value="PROTOPORPHYRINOGEN IX DEHYDROGENASE [QUINONE]"/>
    <property type="match status" value="1"/>
</dbReference>
<comment type="caution">
    <text evidence="2">The sequence shown here is derived from an EMBL/GenBank/DDBJ whole genome shotgun (WGS) entry which is preliminary data.</text>
</comment>
<dbReference type="PANTHER" id="PTHR38030">
    <property type="entry name" value="PROTOPORPHYRINOGEN IX DEHYDROGENASE [MENAQUINONE]"/>
    <property type="match status" value="1"/>
</dbReference>
<proteinExistence type="predicted"/>
<sequence>MTATLVAYGTGEGQTAKVADRIVDALRERGHEAEAVDVKRLPRGFDLDAYDAVLVGGSVHAGRLQRGVRRFVRAHREELASRPTAFVQVCLSAVDNEEAAARAAHDFLRETEWDPDRVAVLGGALRYSEYGFLKRALMKRIAAESTGDVDTSRDYEYTDWEEVERFAADFAAFVEGEVGDAAAPREDTPV</sequence>
<organism evidence="2 3">
    <name type="scientific">Halogeometricum luteum</name>
    <dbReference type="NCBI Taxonomy" id="2950537"/>
    <lineage>
        <taxon>Archaea</taxon>
        <taxon>Methanobacteriati</taxon>
        <taxon>Methanobacteriota</taxon>
        <taxon>Stenosarchaea group</taxon>
        <taxon>Halobacteria</taxon>
        <taxon>Halobacteriales</taxon>
        <taxon>Haloferacaceae</taxon>
        <taxon>Halogeometricum</taxon>
    </lineage>
</organism>
<evidence type="ECO:0000313" key="2">
    <source>
        <dbReference type="EMBL" id="MDS0292974.1"/>
    </source>
</evidence>
<dbReference type="InterPro" id="IPR029039">
    <property type="entry name" value="Flavoprotein-like_sf"/>
</dbReference>
<dbReference type="SUPFAM" id="SSF52218">
    <property type="entry name" value="Flavoproteins"/>
    <property type="match status" value="1"/>
</dbReference>